<protein>
    <submittedName>
        <fullName evidence="1">Uncharacterized protein</fullName>
    </submittedName>
</protein>
<accession>A0A8H6BV75</accession>
<gene>
    <name evidence="1" type="ORF">FOB64_005004</name>
</gene>
<organism evidence="1 2">
    <name type="scientific">Candida albicans</name>
    <name type="common">Yeast</name>
    <dbReference type="NCBI Taxonomy" id="5476"/>
    <lineage>
        <taxon>Eukaryota</taxon>
        <taxon>Fungi</taxon>
        <taxon>Dikarya</taxon>
        <taxon>Ascomycota</taxon>
        <taxon>Saccharomycotina</taxon>
        <taxon>Pichiomycetes</taxon>
        <taxon>Debaryomycetaceae</taxon>
        <taxon>Candida/Lodderomyces clade</taxon>
        <taxon>Candida</taxon>
    </lineage>
</organism>
<proteinExistence type="predicted"/>
<reference evidence="1 2" key="1">
    <citation type="submission" date="2020-03" db="EMBL/GenBank/DDBJ databases">
        <title>FDA dAtabase for Regulatory Grade micrObial Sequences (FDA-ARGOS): Supporting development and validation of Infectious Disease Dx tests.</title>
        <authorList>
            <person name="Campos J."/>
            <person name="Goldberg B."/>
            <person name="Tallon L."/>
            <person name="Sadzewicz L."/>
            <person name="Vavikolanu K."/>
            <person name="Mehta A."/>
            <person name="Aluvathingal J."/>
            <person name="Nadendla S."/>
            <person name="Nandy P."/>
            <person name="Geyer C."/>
            <person name="Yan Y."/>
            <person name="Sichtig H."/>
        </authorList>
    </citation>
    <scope>NUCLEOTIDE SEQUENCE [LARGE SCALE GENOMIC DNA]</scope>
    <source>
        <strain evidence="1 2">FDAARGOS_656</strain>
    </source>
</reference>
<name>A0A8H6BV75_CANAX</name>
<dbReference type="EMBL" id="JABWAD010000059">
    <property type="protein sequence ID" value="KAF6065247.1"/>
    <property type="molecule type" value="Genomic_DNA"/>
</dbReference>
<dbReference type="AlphaFoldDB" id="A0A8H6BV75"/>
<evidence type="ECO:0000313" key="2">
    <source>
        <dbReference type="Proteomes" id="UP000536275"/>
    </source>
</evidence>
<sequence length="234" mass="26677">MFHSPPEIPQPYLDADRKIRIPEKKEVQYVIAIRNEYFTQCKSHMAAERVRVLREIGRFITWCCLVPTITEISIYEKMGACWDGDSSFIDSIKNSILVELVALANTCDPSELKQFRKVLPQIVLLDKYTKATYVVNDEDSNIPNINTDVTVDDILSAYEDHKKLVVTLCDYRVKTANYEVLASKVVENNLQPDDPIFTEQIPTSPDLVFAPSNEGHQITRLCGYTSIDPNTETK</sequence>
<evidence type="ECO:0000313" key="1">
    <source>
        <dbReference type="EMBL" id="KAF6065247.1"/>
    </source>
</evidence>
<comment type="caution">
    <text evidence="1">The sequence shown here is derived from an EMBL/GenBank/DDBJ whole genome shotgun (WGS) entry which is preliminary data.</text>
</comment>
<dbReference type="Proteomes" id="UP000536275">
    <property type="component" value="Unassembled WGS sequence"/>
</dbReference>